<comment type="catalytic activity">
    <reaction evidence="1">
        <text>(6R)-L-erythro-5,6,7,8-tetrahydrobiopterin + L-phenylalanine + O2 = (4aS,6R)-4a-hydroxy-L-erythro-5,6,7,8-tetrahydrobiopterin + L-tyrosine</text>
        <dbReference type="Rhea" id="RHEA:20273"/>
        <dbReference type="ChEBI" id="CHEBI:15379"/>
        <dbReference type="ChEBI" id="CHEBI:15642"/>
        <dbReference type="ChEBI" id="CHEBI:58095"/>
        <dbReference type="ChEBI" id="CHEBI:58315"/>
        <dbReference type="ChEBI" id="CHEBI:59560"/>
        <dbReference type="EC" id="1.14.16.1"/>
    </reaction>
</comment>
<comment type="function">
    <text evidence="16">Catalyzes the hydroxylation of L-phenylalanine to L-tyrosine.</text>
</comment>
<keyword evidence="9" id="KW-0597">Phosphoprotein</keyword>
<dbReference type="InterPro" id="IPR041912">
    <property type="entry name" value="Euk_PheOH_cat"/>
</dbReference>
<keyword evidence="12 17" id="KW-0408">Iron</keyword>
<dbReference type="InterPro" id="IPR036951">
    <property type="entry name" value="ArAA_hydroxylase_sf"/>
</dbReference>
<dbReference type="InterPro" id="IPR045865">
    <property type="entry name" value="ACT-like_dom_sf"/>
</dbReference>
<dbReference type="InterPro" id="IPR036329">
    <property type="entry name" value="Aro-AA_hydroxylase_C_sf"/>
</dbReference>
<evidence type="ECO:0000256" key="2">
    <source>
        <dbReference type="ARBA" id="ARBA00001954"/>
    </source>
</evidence>
<dbReference type="PANTHER" id="PTHR11473:SF24">
    <property type="entry name" value="PHENYLALANINE-4-HYDROXYLASE"/>
    <property type="match status" value="1"/>
</dbReference>
<evidence type="ECO:0000256" key="14">
    <source>
        <dbReference type="ARBA" id="ARBA00023232"/>
    </source>
</evidence>
<reference evidence="21" key="3">
    <citation type="submission" date="2025-09" db="UniProtKB">
        <authorList>
            <consortium name="Ensembl"/>
        </authorList>
    </citation>
    <scope>IDENTIFICATION</scope>
</reference>
<dbReference type="PRINTS" id="PR00372">
    <property type="entry name" value="FYWHYDRXLASE"/>
</dbReference>
<dbReference type="InterPro" id="IPR018301">
    <property type="entry name" value="ArAA_hydroxylase_Fe/CU_BS"/>
</dbReference>
<keyword evidence="10 17" id="KW-0479">Metal-binding</keyword>
<feature type="binding site" evidence="17">
    <location>
        <position position="284"/>
    </location>
    <ligand>
        <name>Fe cation</name>
        <dbReference type="ChEBI" id="CHEBI:24875"/>
    </ligand>
</feature>
<dbReference type="SUPFAM" id="SSF55021">
    <property type="entry name" value="ACT-like"/>
    <property type="match status" value="1"/>
</dbReference>
<dbReference type="AlphaFoldDB" id="A0AAQ4QIL5"/>
<evidence type="ECO:0000256" key="3">
    <source>
        <dbReference type="ARBA" id="ARBA00005088"/>
    </source>
</evidence>
<evidence type="ECO:0000256" key="17">
    <source>
        <dbReference type="PIRSR" id="PIRSR000336-1"/>
    </source>
</evidence>
<dbReference type="Proteomes" id="UP000007635">
    <property type="component" value="Chromosome IV"/>
</dbReference>
<keyword evidence="22" id="KW-1185">Reference proteome</keyword>
<comment type="subunit">
    <text evidence="5">Homodimer and homotetramer.</text>
</comment>
<dbReference type="PROSITE" id="PS51671">
    <property type="entry name" value="ACT"/>
    <property type="match status" value="1"/>
</dbReference>
<dbReference type="InterPro" id="IPR002912">
    <property type="entry name" value="ACT_dom"/>
</dbReference>
<dbReference type="PROSITE" id="PS00367">
    <property type="entry name" value="BH4_AAA_HYDROXYL_1"/>
    <property type="match status" value="1"/>
</dbReference>
<dbReference type="NCBIfam" id="TIGR01268">
    <property type="entry name" value="Phe4hydrox_tetr"/>
    <property type="match status" value="1"/>
</dbReference>
<keyword evidence="11" id="KW-0560">Oxidoreductase</keyword>
<dbReference type="GeneTree" id="ENSGT00950000182885"/>
<name>A0AAQ4QIL5_GASAC</name>
<evidence type="ECO:0000256" key="6">
    <source>
        <dbReference type="ARBA" id="ARBA00011995"/>
    </source>
</evidence>
<evidence type="ECO:0000313" key="22">
    <source>
        <dbReference type="Proteomes" id="UP000007635"/>
    </source>
</evidence>
<proteinExistence type="inferred from homology"/>
<evidence type="ECO:0000256" key="11">
    <source>
        <dbReference type="ARBA" id="ARBA00023002"/>
    </source>
</evidence>
<dbReference type="FunFam" id="1.10.800.10:FF:000003">
    <property type="entry name" value="Phenylalanine-4-hydroxylase"/>
    <property type="match status" value="1"/>
</dbReference>
<dbReference type="InterPro" id="IPR019773">
    <property type="entry name" value="Tyrosine_3-monooxygenase-like"/>
</dbReference>
<evidence type="ECO:0000256" key="5">
    <source>
        <dbReference type="ARBA" id="ARBA00011839"/>
    </source>
</evidence>
<dbReference type="GO" id="GO:0005506">
    <property type="term" value="F:iron ion binding"/>
    <property type="evidence" value="ECO:0007669"/>
    <property type="project" value="InterPro"/>
</dbReference>
<feature type="domain" description="ACT" evidence="20">
    <location>
        <begin position="35"/>
        <end position="113"/>
    </location>
</feature>
<dbReference type="InterPro" id="IPR001273">
    <property type="entry name" value="ArAA_hydroxylase"/>
</dbReference>
<dbReference type="GO" id="GO:0006559">
    <property type="term" value="P:L-phenylalanine catabolic process"/>
    <property type="evidence" value="ECO:0007669"/>
    <property type="project" value="UniProtKB-KW"/>
</dbReference>
<feature type="binding site" evidence="17">
    <location>
        <position position="289"/>
    </location>
    <ligand>
        <name>Fe cation</name>
        <dbReference type="ChEBI" id="CHEBI:24875"/>
    </ligand>
</feature>
<dbReference type="EC" id="1.14.16.1" evidence="6"/>
<evidence type="ECO:0000256" key="12">
    <source>
        <dbReference type="ARBA" id="ARBA00023004"/>
    </source>
</evidence>
<evidence type="ECO:0000256" key="4">
    <source>
        <dbReference type="ARBA" id="ARBA00009712"/>
    </source>
</evidence>
<reference evidence="21" key="2">
    <citation type="submission" date="2025-08" db="UniProtKB">
        <authorList>
            <consortium name="Ensembl"/>
        </authorList>
    </citation>
    <scope>IDENTIFICATION</scope>
</reference>
<evidence type="ECO:0000256" key="7">
    <source>
        <dbReference type="ARBA" id="ARBA00020276"/>
    </source>
</evidence>
<evidence type="ECO:0000259" key="20">
    <source>
        <dbReference type="PROSITE" id="PS51671"/>
    </source>
</evidence>
<keyword evidence="13" id="KW-0503">Monooxygenase</keyword>
<protein>
    <recommendedName>
        <fullName evidence="7">Phenylalanine-4-hydroxylase</fullName>
        <ecNumber evidence="6">1.14.16.1</ecNumber>
    </recommendedName>
    <alternativeName>
        <fullName evidence="15">Phe-4-monooxygenase</fullName>
    </alternativeName>
</protein>
<dbReference type="InterPro" id="IPR019774">
    <property type="entry name" value="Aromatic-AA_hydroxylase_C"/>
</dbReference>
<comment type="pathway">
    <text evidence="3">Amino-acid degradation; L-phenylalanine degradation; acetoacetate and fumarate from L-phenylalanine: step 1/6.</text>
</comment>
<dbReference type="GO" id="GO:0004505">
    <property type="term" value="F:phenylalanine 4-monooxygenase activity"/>
    <property type="evidence" value="ECO:0007669"/>
    <property type="project" value="UniProtKB-EC"/>
</dbReference>
<dbReference type="SUPFAM" id="SSF56534">
    <property type="entry name" value="Aromatic aminoacid monoxygenases, catalytic and oligomerization domains"/>
    <property type="match status" value="1"/>
</dbReference>
<evidence type="ECO:0000256" key="1">
    <source>
        <dbReference type="ARBA" id="ARBA00001060"/>
    </source>
</evidence>
<evidence type="ECO:0000256" key="9">
    <source>
        <dbReference type="ARBA" id="ARBA00022553"/>
    </source>
</evidence>
<dbReference type="Gene3D" id="1.10.800.10">
    <property type="entry name" value="Aromatic amino acid hydroxylase"/>
    <property type="match status" value="1"/>
</dbReference>
<dbReference type="Ensembl" id="ENSGACT00000030524.1">
    <property type="protein sequence ID" value="ENSGACP00000051114.1"/>
    <property type="gene ID" value="ENSGACG00000036876.1"/>
</dbReference>
<dbReference type="PANTHER" id="PTHR11473">
    <property type="entry name" value="AROMATIC AMINO ACID HYDROXYLASE"/>
    <property type="match status" value="1"/>
</dbReference>
<dbReference type="PIRSF" id="PIRSF000336">
    <property type="entry name" value="TH"/>
    <property type="match status" value="1"/>
</dbReference>
<dbReference type="Pfam" id="PF00351">
    <property type="entry name" value="Biopterin_H"/>
    <property type="match status" value="1"/>
</dbReference>
<evidence type="ECO:0000256" key="15">
    <source>
        <dbReference type="ARBA" id="ARBA00029922"/>
    </source>
</evidence>
<keyword evidence="14" id="KW-0585">Phenylalanine catabolism</keyword>
<dbReference type="CDD" id="cd03347">
    <property type="entry name" value="eu_PheOH"/>
    <property type="match status" value="1"/>
</dbReference>
<organism evidence="21 22">
    <name type="scientific">Gasterosteus aculeatus aculeatus</name>
    <name type="common">three-spined stickleback</name>
    <dbReference type="NCBI Taxonomy" id="481459"/>
    <lineage>
        <taxon>Eukaryota</taxon>
        <taxon>Metazoa</taxon>
        <taxon>Chordata</taxon>
        <taxon>Craniata</taxon>
        <taxon>Vertebrata</taxon>
        <taxon>Euteleostomi</taxon>
        <taxon>Actinopterygii</taxon>
        <taxon>Neopterygii</taxon>
        <taxon>Teleostei</taxon>
        <taxon>Neoteleostei</taxon>
        <taxon>Acanthomorphata</taxon>
        <taxon>Eupercaria</taxon>
        <taxon>Perciformes</taxon>
        <taxon>Cottioidei</taxon>
        <taxon>Gasterosteales</taxon>
        <taxon>Gasterosteidae</taxon>
        <taxon>Gasterosteus</taxon>
    </lineage>
</organism>
<evidence type="ECO:0000259" key="19">
    <source>
        <dbReference type="PROSITE" id="PS51410"/>
    </source>
</evidence>
<feature type="binding site" evidence="17">
    <location>
        <position position="329"/>
    </location>
    <ligand>
        <name>Fe cation</name>
        <dbReference type="ChEBI" id="CHEBI:24875"/>
    </ligand>
</feature>
<sequence length="451" mass="51609">RQQKGPGRPLCLPQRRRRGSMYLEEETSKKSEVISCIFSLKEEVGALAKGLRLFEEKGINLTHIESRPSRMNKDQFEFFISVDASCAQALDEVIDSLRTQISGHVHELTRNKQKDTVPWFPNDIQDLDRFANQILSYGSELDSDHPGFTDAVYRVRRKEFADIAYNYRHGQAIPRVEYTAEEKATWGTVFKELKTLYPTHACREHNRVFPLLEQYCGYRQDNIPQLEDVSRFLQSCTGFRLRPVAGLLSSRDFLAGLAFRVFHSTQYIRHGSKPTYTPEPDVCHELLGHVPLFADSSFAQFSQEIGLASLAAPDEFIEKLATVYWFTVEYGLCKQGSEVKAFGAGLLSSFGELQYCLSDKPTVLPFDPAKTSLQKYPITEYQPVYFVAESFEDAKERVRKFVATIPRPFTVRYNAYTQSIEVLDNSQQLRNLADSIHSEMDKLCEALKKLD</sequence>
<dbReference type="InterPro" id="IPR005961">
    <property type="entry name" value="Phe-4-hydroxylase_tetra"/>
</dbReference>
<reference evidence="21 22" key="1">
    <citation type="journal article" date="2021" name="G3 (Bethesda)">
        <title>Improved contiguity of the threespine stickleback genome using long-read sequencing.</title>
        <authorList>
            <person name="Nath S."/>
            <person name="Shaw D.E."/>
            <person name="White M.A."/>
        </authorList>
    </citation>
    <scope>NUCLEOTIDE SEQUENCE [LARGE SCALE GENOMIC DNA]</scope>
    <source>
        <strain evidence="21 22">Lake Benthic</strain>
    </source>
</reference>
<keyword evidence="8" id="KW-0021">Allosteric enzyme</keyword>
<feature type="domain" description="Biopterin-dependent aromatic amino acid hydroxylase family profile" evidence="19">
    <location>
        <begin position="105"/>
        <end position="451"/>
    </location>
</feature>
<evidence type="ECO:0000313" key="21">
    <source>
        <dbReference type="Ensembl" id="ENSGACP00000051114.1"/>
    </source>
</evidence>
<dbReference type="PROSITE" id="PS51410">
    <property type="entry name" value="BH4_AAA_HYDROXYL_2"/>
    <property type="match status" value="1"/>
</dbReference>
<evidence type="ECO:0000256" key="18">
    <source>
        <dbReference type="PIRSR" id="PIRSR601273-2"/>
    </source>
</evidence>
<accession>A0AAQ4QIL5</accession>
<evidence type="ECO:0000256" key="13">
    <source>
        <dbReference type="ARBA" id="ARBA00023033"/>
    </source>
</evidence>
<evidence type="ECO:0000256" key="16">
    <source>
        <dbReference type="ARBA" id="ARBA00058511"/>
    </source>
</evidence>
<evidence type="ECO:0000256" key="10">
    <source>
        <dbReference type="ARBA" id="ARBA00022723"/>
    </source>
</evidence>
<comment type="similarity">
    <text evidence="4">Belongs to the biopterin-dependent aromatic amino acid hydroxylase family.</text>
</comment>
<comment type="cofactor">
    <cofactor evidence="2 18">
        <name>Fe(2+)</name>
        <dbReference type="ChEBI" id="CHEBI:29033"/>
    </cofactor>
</comment>
<evidence type="ECO:0000256" key="8">
    <source>
        <dbReference type="ARBA" id="ARBA00022533"/>
    </source>
</evidence>